<dbReference type="AlphaFoldDB" id="A0A427UJW9"/>
<accession>A0A427UJW9</accession>
<comment type="caution">
    <text evidence="2">The sequence shown here is derived from an EMBL/GenBank/DDBJ whole genome shotgun (WGS) entry which is preliminary data.</text>
</comment>
<feature type="transmembrane region" description="Helical" evidence="1">
    <location>
        <begin position="55"/>
        <end position="76"/>
    </location>
</feature>
<protein>
    <submittedName>
        <fullName evidence="2">Uncharacterized protein</fullName>
    </submittedName>
</protein>
<evidence type="ECO:0000256" key="1">
    <source>
        <dbReference type="SAM" id="Phobius"/>
    </source>
</evidence>
<gene>
    <name evidence="2" type="ORF">EGT73_16455</name>
</gene>
<proteinExistence type="predicted"/>
<dbReference type="Proteomes" id="UP000277537">
    <property type="component" value="Unassembled WGS sequence"/>
</dbReference>
<sequence length="101" mass="11360">MSFIHCPYCQSANIKQTESGHPHEQYFEQLRYFLSPAQMALFGIKMAKKTGAPPLAGAMVGVVIGGVLVVVSQYYFERHYGNAMNFICQDCQQHFAWVKPA</sequence>
<evidence type="ECO:0000313" key="3">
    <source>
        <dbReference type="Proteomes" id="UP000277537"/>
    </source>
</evidence>
<evidence type="ECO:0000313" key="2">
    <source>
        <dbReference type="EMBL" id="RSE18170.1"/>
    </source>
</evidence>
<keyword evidence="1" id="KW-1133">Transmembrane helix</keyword>
<dbReference type="EMBL" id="RHXE01000062">
    <property type="protein sequence ID" value="RSE18170.1"/>
    <property type="molecule type" value="Genomic_DNA"/>
</dbReference>
<keyword evidence="1" id="KW-0472">Membrane</keyword>
<dbReference type="RefSeq" id="WP_005248118.1">
    <property type="nucleotide sequence ID" value="NZ_JAOBYQ010000004.1"/>
</dbReference>
<name>A0A427UJW9_ACIJO</name>
<reference evidence="2 3" key="1">
    <citation type="submission" date="2018-10" db="EMBL/GenBank/DDBJ databases">
        <title>Transmission dynamics of multidrug resistant bacteria on intensive care unit surfaces.</title>
        <authorList>
            <person name="D'Souza A.W."/>
            <person name="Potter R.F."/>
            <person name="Wallace M."/>
            <person name="Shupe A."/>
            <person name="Patel S."/>
            <person name="Sun S."/>
            <person name="Gul D."/>
            <person name="Kwon J.H."/>
            <person name="Andleeb S."/>
            <person name="Burnham C.-A.D."/>
            <person name="Dantas G."/>
        </authorList>
    </citation>
    <scope>NUCLEOTIDE SEQUENCE [LARGE SCALE GENOMIC DNA]</scope>
    <source>
        <strain evidence="2 3">AJ_385</strain>
    </source>
</reference>
<organism evidence="2 3">
    <name type="scientific">Acinetobacter johnsonii</name>
    <dbReference type="NCBI Taxonomy" id="40214"/>
    <lineage>
        <taxon>Bacteria</taxon>
        <taxon>Pseudomonadati</taxon>
        <taxon>Pseudomonadota</taxon>
        <taxon>Gammaproteobacteria</taxon>
        <taxon>Moraxellales</taxon>
        <taxon>Moraxellaceae</taxon>
        <taxon>Acinetobacter</taxon>
    </lineage>
</organism>
<keyword evidence="1" id="KW-0812">Transmembrane</keyword>